<accession>A0ACB7ZSR4</accession>
<organism evidence="1 2">
    <name type="scientific">Hygrophoropsis aurantiaca</name>
    <dbReference type="NCBI Taxonomy" id="72124"/>
    <lineage>
        <taxon>Eukaryota</taxon>
        <taxon>Fungi</taxon>
        <taxon>Dikarya</taxon>
        <taxon>Basidiomycota</taxon>
        <taxon>Agaricomycotina</taxon>
        <taxon>Agaricomycetes</taxon>
        <taxon>Agaricomycetidae</taxon>
        <taxon>Boletales</taxon>
        <taxon>Coniophorineae</taxon>
        <taxon>Hygrophoropsidaceae</taxon>
        <taxon>Hygrophoropsis</taxon>
    </lineage>
</organism>
<dbReference type="Proteomes" id="UP000790377">
    <property type="component" value="Unassembled WGS sequence"/>
</dbReference>
<evidence type="ECO:0000313" key="2">
    <source>
        <dbReference type="Proteomes" id="UP000790377"/>
    </source>
</evidence>
<gene>
    <name evidence="1" type="ORF">BJ138DRAFT_1096262</name>
</gene>
<protein>
    <submittedName>
        <fullName evidence="1">Alpha/Beta hydrolase protein</fullName>
    </submittedName>
</protein>
<proteinExistence type="predicted"/>
<keyword evidence="2" id="KW-1185">Reference proteome</keyword>
<comment type="caution">
    <text evidence="1">The sequence shown here is derived from an EMBL/GenBank/DDBJ whole genome shotgun (WGS) entry which is preliminary data.</text>
</comment>
<evidence type="ECO:0000313" key="1">
    <source>
        <dbReference type="EMBL" id="KAH7903742.1"/>
    </source>
</evidence>
<sequence length="380" mass="41320">MSAQFPPGLESPLTFAYKHVGEEPILLDVFLPLHPERRAAGLEVLPAVPAVIYFHGGGLAVGNRRSWFPAWLQNRLSCLGYIFISADYRLVPPSTGHDILEDVKDAFHFVSNQLNHTLDAIYLSQPSPAPHSRIRKYHVNPNALAAAGTSAGGLCAYLAAMHISPTPRAILSLYGMGGNFLSPHYLAPKTTPFFRGRELLDPADFSAFLYPSNLALTAISDSALAYHPQTHVIPGYPANPRMLLGRLYLQLGVTLDYYTGRHAPSLSLSLRDSLLSPRSPSVQIDTEAIGARDTPLFPQFGVTSGWPPTFLAHGTSDTAVPLADSHTMQALLERAGVEVTLLAIEGAEHSFDYAPDAEARYEREFDAMAGFLGRHLGGVR</sequence>
<name>A0ACB7ZSR4_9AGAM</name>
<reference evidence="1" key="1">
    <citation type="journal article" date="2021" name="New Phytol.">
        <title>Evolutionary innovations through gain and loss of genes in the ectomycorrhizal Boletales.</title>
        <authorList>
            <person name="Wu G."/>
            <person name="Miyauchi S."/>
            <person name="Morin E."/>
            <person name="Kuo A."/>
            <person name="Drula E."/>
            <person name="Varga T."/>
            <person name="Kohler A."/>
            <person name="Feng B."/>
            <person name="Cao Y."/>
            <person name="Lipzen A."/>
            <person name="Daum C."/>
            <person name="Hundley H."/>
            <person name="Pangilinan J."/>
            <person name="Johnson J."/>
            <person name="Barry K."/>
            <person name="LaButti K."/>
            <person name="Ng V."/>
            <person name="Ahrendt S."/>
            <person name="Min B."/>
            <person name="Choi I.G."/>
            <person name="Park H."/>
            <person name="Plett J.M."/>
            <person name="Magnuson J."/>
            <person name="Spatafora J.W."/>
            <person name="Nagy L.G."/>
            <person name="Henrissat B."/>
            <person name="Grigoriev I.V."/>
            <person name="Yang Z.L."/>
            <person name="Xu J."/>
            <person name="Martin F.M."/>
        </authorList>
    </citation>
    <scope>NUCLEOTIDE SEQUENCE</scope>
    <source>
        <strain evidence="1">ATCC 28755</strain>
    </source>
</reference>
<keyword evidence="1" id="KW-0378">Hydrolase</keyword>
<dbReference type="EMBL" id="MU268783">
    <property type="protein sequence ID" value="KAH7903742.1"/>
    <property type="molecule type" value="Genomic_DNA"/>
</dbReference>